<evidence type="ECO:0000313" key="2">
    <source>
        <dbReference type="Proteomes" id="UP000570493"/>
    </source>
</evidence>
<accession>A0A7Y0DV18</accession>
<sequence>MNNFQRMLMRENAANLKKVRYVATQLYMLCLQEKSGGLSFGSIEMHFKRAPSQSKQAYWGSHTGTFYKYAKGSVRIKDHSLIERIEEDEQYQGCKYILSHPLWQILENPHASIASLWEIMRTLNPTMQTRLFKFNKASNVYKRKYWTNSTHFSRLSMYNNLDALACLIILIREMELLKKWHTYVQVKWYVHDLFIRLTYFKPLSSIHLELYALIYTHFLAKNNPITADYFSFEKQDIYQHFKSYFKSPNLIDDFSLYHRLLKQTLLHAQKVINIGDTKEAQLDFLFWVSENNLLKVHRAFNEFQTTAQQPPLIKKLIKACSDPNTRRHINSSEFLNI</sequence>
<comment type="caution">
    <text evidence="1">The sequence shown here is derived from an EMBL/GenBank/DDBJ whole genome shotgun (WGS) entry which is preliminary data.</text>
</comment>
<organism evidence="1 2">
    <name type="scientific">Pseudoalteromonas arctica</name>
    <dbReference type="NCBI Taxonomy" id="394751"/>
    <lineage>
        <taxon>Bacteria</taxon>
        <taxon>Pseudomonadati</taxon>
        <taxon>Pseudomonadota</taxon>
        <taxon>Gammaproteobacteria</taxon>
        <taxon>Alteromonadales</taxon>
        <taxon>Pseudoalteromonadaceae</taxon>
        <taxon>Pseudoalteromonas</taxon>
    </lineage>
</organism>
<proteinExistence type="predicted"/>
<evidence type="ECO:0000313" key="1">
    <source>
        <dbReference type="EMBL" id="NMM42150.1"/>
    </source>
</evidence>
<name>A0A7Y0DV18_9GAMM</name>
<keyword evidence="2" id="KW-1185">Reference proteome</keyword>
<dbReference type="EMBL" id="JABBMT010000030">
    <property type="protein sequence ID" value="NMM42150.1"/>
    <property type="molecule type" value="Genomic_DNA"/>
</dbReference>
<protein>
    <submittedName>
        <fullName evidence="1">Uncharacterized protein</fullName>
    </submittedName>
</protein>
<dbReference type="Proteomes" id="UP000570493">
    <property type="component" value="Unassembled WGS sequence"/>
</dbReference>
<reference evidence="1" key="1">
    <citation type="submission" date="2020-04" db="EMBL/GenBank/DDBJ databases">
        <title>Genome Sequencing for Pseudoaltermonas arctica.</title>
        <authorList>
            <person name="Elkins N.S."/>
        </authorList>
    </citation>
    <scope>NUCLEOTIDE SEQUENCE [LARGE SCALE GENOMIC DNA]</scope>
    <source>
        <strain evidence="1">NEC-BIFX-2020_0012</strain>
    </source>
</reference>
<dbReference type="RefSeq" id="WP_169021087.1">
    <property type="nucleotide sequence ID" value="NZ_JABBMT010000030.1"/>
</dbReference>
<dbReference type="AlphaFoldDB" id="A0A7Y0DV18"/>
<gene>
    <name evidence="1" type="ORF">HHO47_15320</name>
</gene>